<protein>
    <submittedName>
        <fullName evidence="1">DUF4406 domain-containing protein</fullName>
    </submittedName>
</protein>
<dbReference type="AlphaFoldDB" id="A0A756I3T8"/>
<dbReference type="EMBL" id="DAAWYJ010000015">
    <property type="protein sequence ID" value="HAG0016112.1"/>
    <property type="molecule type" value="Genomic_DNA"/>
</dbReference>
<reference evidence="1" key="2">
    <citation type="submission" date="2020-02" db="EMBL/GenBank/DDBJ databases">
        <authorList>
            <consortium name="NCBI Pathogen Detection Project"/>
        </authorList>
    </citation>
    <scope>NUCLEOTIDE SEQUENCE</scope>
    <source>
        <strain evidence="1">MA.CK_00/00002125</strain>
    </source>
</reference>
<dbReference type="Gene3D" id="3.40.50.10400">
    <property type="entry name" value="Hypothetical protein PA1492"/>
    <property type="match status" value="1"/>
</dbReference>
<reference evidence="1" key="1">
    <citation type="journal article" date="2018" name="Genome Biol.">
        <title>SKESA: strategic k-mer extension for scrupulous assemblies.</title>
        <authorList>
            <person name="Souvorov A."/>
            <person name="Agarwala R."/>
            <person name="Lipman D.J."/>
        </authorList>
    </citation>
    <scope>NUCLEOTIDE SEQUENCE</scope>
    <source>
        <strain evidence="1">MA.CK_00/00002125</strain>
    </source>
</reference>
<gene>
    <name evidence="1" type="ORF">G8O67_003433</name>
</gene>
<proteinExistence type="predicted"/>
<dbReference type="Pfam" id="PF14359">
    <property type="entry name" value="DUF4406"/>
    <property type="match status" value="1"/>
</dbReference>
<dbReference type="InterPro" id="IPR025518">
    <property type="entry name" value="DUF4406"/>
</dbReference>
<name>A0A756I3T8_SALER</name>
<organism evidence="1">
    <name type="scientific">Salmonella enterica</name>
    <name type="common">Salmonella choleraesuis</name>
    <dbReference type="NCBI Taxonomy" id="28901"/>
    <lineage>
        <taxon>Bacteria</taxon>
        <taxon>Pseudomonadati</taxon>
        <taxon>Pseudomonadota</taxon>
        <taxon>Gammaproteobacteria</taxon>
        <taxon>Enterobacterales</taxon>
        <taxon>Enterobacteriaceae</taxon>
        <taxon>Salmonella</taxon>
    </lineage>
</organism>
<sequence length="121" mass="13518">MKVYIAGPMSGLPNFNRDRFNEIAGLVVESGNIPLNPAILPDGLPERDYMAIGIAMLQCADAIYLIEGWENSAGAKAEKALADKLNIPRIRFLIAGWQHRRLTLPDWLPGVIIPFYLEDRK</sequence>
<comment type="caution">
    <text evidence="1">The sequence shown here is derived from an EMBL/GenBank/DDBJ whole genome shotgun (WGS) entry which is preliminary data.</text>
</comment>
<evidence type="ECO:0000313" key="1">
    <source>
        <dbReference type="EMBL" id="HAG0016112.1"/>
    </source>
</evidence>
<accession>A0A756I3T8</accession>
<dbReference type="SUPFAM" id="SSF52309">
    <property type="entry name" value="N-(deoxy)ribosyltransferase-like"/>
    <property type="match status" value="1"/>
</dbReference>